<keyword evidence="6" id="KW-0297">G-protein coupled receptor</keyword>
<keyword evidence="3 10" id="KW-0812">Transmembrane</keyword>
<keyword evidence="4" id="KW-0552">Olfaction</keyword>
<feature type="transmembrane region" description="Helical" evidence="10">
    <location>
        <begin position="177"/>
        <end position="200"/>
    </location>
</feature>
<keyword evidence="4" id="KW-0716">Sensory transduction</keyword>
<evidence type="ECO:0000256" key="2">
    <source>
        <dbReference type="ARBA" id="ARBA00022475"/>
    </source>
</evidence>
<organism evidence="12 13">
    <name type="scientific">Ranitomeya imitator</name>
    <name type="common">mimic poison frog</name>
    <dbReference type="NCBI Taxonomy" id="111125"/>
    <lineage>
        <taxon>Eukaryota</taxon>
        <taxon>Metazoa</taxon>
        <taxon>Chordata</taxon>
        <taxon>Craniata</taxon>
        <taxon>Vertebrata</taxon>
        <taxon>Euteleostomi</taxon>
        <taxon>Amphibia</taxon>
        <taxon>Batrachia</taxon>
        <taxon>Anura</taxon>
        <taxon>Neobatrachia</taxon>
        <taxon>Hyloidea</taxon>
        <taxon>Dendrobatidae</taxon>
        <taxon>Dendrobatinae</taxon>
        <taxon>Ranitomeya</taxon>
    </lineage>
</organism>
<accession>A0ABN9MDT0</accession>
<feature type="transmembrane region" description="Helical" evidence="10">
    <location>
        <begin position="136"/>
        <end position="157"/>
    </location>
</feature>
<evidence type="ECO:0000259" key="11">
    <source>
        <dbReference type="PROSITE" id="PS50262"/>
    </source>
</evidence>
<evidence type="ECO:0000256" key="4">
    <source>
        <dbReference type="ARBA" id="ARBA00022725"/>
    </source>
</evidence>
<protein>
    <recommendedName>
        <fullName evidence="11">G-protein coupled receptors family 1 profile domain-containing protein</fullName>
    </recommendedName>
</protein>
<evidence type="ECO:0000256" key="10">
    <source>
        <dbReference type="SAM" id="Phobius"/>
    </source>
</evidence>
<gene>
    <name evidence="12" type="ORF">RIMI_LOCUS18678321</name>
</gene>
<evidence type="ECO:0000313" key="13">
    <source>
        <dbReference type="Proteomes" id="UP001176940"/>
    </source>
</evidence>
<dbReference type="PRINTS" id="PR00245">
    <property type="entry name" value="OLFACTORYR"/>
</dbReference>
<feature type="transmembrane region" description="Helical" evidence="10">
    <location>
        <begin position="98"/>
        <end position="124"/>
    </location>
</feature>
<keyword evidence="13" id="KW-1185">Reference proteome</keyword>
<keyword evidence="5 10" id="KW-1133">Transmembrane helix</keyword>
<keyword evidence="8" id="KW-0675">Receptor</keyword>
<reference evidence="12" key="1">
    <citation type="submission" date="2023-07" db="EMBL/GenBank/DDBJ databases">
        <authorList>
            <person name="Stuckert A."/>
        </authorList>
    </citation>
    <scope>NUCLEOTIDE SEQUENCE</scope>
</reference>
<comment type="subcellular location">
    <subcellularLocation>
        <location evidence="1">Cell membrane</location>
        <topology evidence="1">Multi-pass membrane protein</topology>
    </subcellularLocation>
</comment>
<dbReference type="InterPro" id="IPR000725">
    <property type="entry name" value="Olfact_rcpt"/>
</dbReference>
<keyword evidence="7 10" id="KW-0472">Membrane</keyword>
<dbReference type="Proteomes" id="UP001176940">
    <property type="component" value="Unassembled WGS sequence"/>
</dbReference>
<dbReference type="PANTHER" id="PTHR26452">
    <property type="entry name" value="OLFACTORY RECEPTOR"/>
    <property type="match status" value="1"/>
</dbReference>
<evidence type="ECO:0000256" key="8">
    <source>
        <dbReference type="ARBA" id="ARBA00023170"/>
    </source>
</evidence>
<dbReference type="InterPro" id="IPR017452">
    <property type="entry name" value="GPCR_Rhodpsn_7TM"/>
</dbReference>
<dbReference type="SUPFAM" id="SSF81321">
    <property type="entry name" value="Family A G protein-coupled receptor-like"/>
    <property type="match status" value="1"/>
</dbReference>
<proteinExistence type="predicted"/>
<evidence type="ECO:0000256" key="3">
    <source>
        <dbReference type="ARBA" id="ARBA00022692"/>
    </source>
</evidence>
<dbReference type="InterPro" id="IPR050516">
    <property type="entry name" value="Olfactory_GPCR"/>
</dbReference>
<keyword evidence="2" id="KW-1003">Cell membrane</keyword>
<name>A0ABN9MDT0_9NEOB</name>
<sequence length="330" mass="37972">MLLGIEKCYLFTRNQHIQALPFSVTLNRNPCNIYTMYLILENQTSQDHFIIVGLSTDPNLQVPAFLLVLVIYVLTFGGNLTILLLICLDHHLHTPMYFFLANLSIIDMVSTFTTLHRALINFIIEIKAIHFVACMIQMYIFAGLTCNELLILMVMSYDRHVAICNSLRYHAVMNQRVCTTLVIMCWLLGFIQVLPIVFVLSSFTRYRSNVVNHFFCDPLSLKKLLCGYSYYLELAIYVNGVFDATCPFLLTFLPYVFIMATILKFVTLLEDVRPSTHVPHTSRPHSMINLDSNKLFSLFNTAGVPMLNPLIYSLKNKDVKAALKRRFQRM</sequence>
<keyword evidence="9" id="KW-0807">Transducer</keyword>
<evidence type="ECO:0000313" key="12">
    <source>
        <dbReference type="EMBL" id="CAJ0963458.1"/>
    </source>
</evidence>
<dbReference type="Gene3D" id="1.20.1070.10">
    <property type="entry name" value="Rhodopsin 7-helix transmembrane proteins"/>
    <property type="match status" value="1"/>
</dbReference>
<evidence type="ECO:0000256" key="6">
    <source>
        <dbReference type="ARBA" id="ARBA00023040"/>
    </source>
</evidence>
<evidence type="ECO:0000256" key="5">
    <source>
        <dbReference type="ARBA" id="ARBA00022989"/>
    </source>
</evidence>
<dbReference type="PROSITE" id="PS50262">
    <property type="entry name" value="G_PROTEIN_RECEP_F1_2"/>
    <property type="match status" value="1"/>
</dbReference>
<dbReference type="Pfam" id="PF13853">
    <property type="entry name" value="7tm_4"/>
    <property type="match status" value="1"/>
</dbReference>
<dbReference type="EMBL" id="CAUEEQ010057648">
    <property type="protein sequence ID" value="CAJ0963458.1"/>
    <property type="molecule type" value="Genomic_DNA"/>
</dbReference>
<evidence type="ECO:0000256" key="9">
    <source>
        <dbReference type="ARBA" id="ARBA00023224"/>
    </source>
</evidence>
<feature type="domain" description="G-protein coupled receptors family 1 profile" evidence="11">
    <location>
        <begin position="78"/>
        <end position="330"/>
    </location>
</feature>
<feature type="transmembrane region" description="Helical" evidence="10">
    <location>
        <begin position="64"/>
        <end position="86"/>
    </location>
</feature>
<dbReference type="PRINTS" id="PR00237">
    <property type="entry name" value="GPCRRHODOPSN"/>
</dbReference>
<evidence type="ECO:0000256" key="1">
    <source>
        <dbReference type="ARBA" id="ARBA00004651"/>
    </source>
</evidence>
<dbReference type="InterPro" id="IPR000276">
    <property type="entry name" value="GPCR_Rhodpsn"/>
</dbReference>
<evidence type="ECO:0000256" key="7">
    <source>
        <dbReference type="ARBA" id="ARBA00023136"/>
    </source>
</evidence>
<comment type="caution">
    <text evidence="12">The sequence shown here is derived from an EMBL/GenBank/DDBJ whole genome shotgun (WGS) entry which is preliminary data.</text>
</comment>